<evidence type="ECO:0000256" key="4">
    <source>
        <dbReference type="ARBA" id="ARBA00022691"/>
    </source>
</evidence>
<feature type="domain" description="Ribosomal RNA methyltransferase FtsJ" evidence="5">
    <location>
        <begin position="22"/>
        <end position="210"/>
    </location>
</feature>
<dbReference type="Pfam" id="PF01728">
    <property type="entry name" value="FtsJ"/>
    <property type="match status" value="1"/>
</dbReference>
<evidence type="ECO:0000256" key="2">
    <source>
        <dbReference type="ARBA" id="ARBA00022603"/>
    </source>
</evidence>
<protein>
    <recommendedName>
        <fullName evidence="5">Ribosomal RNA methyltransferase FtsJ domain-containing protein</fullName>
    </recommendedName>
</protein>
<keyword evidence="2" id="KW-0489">Methyltransferase</keyword>
<dbReference type="AlphaFoldDB" id="X1VJ49"/>
<dbReference type="Gene3D" id="3.40.50.150">
    <property type="entry name" value="Vaccinia Virus protein VP39"/>
    <property type="match status" value="1"/>
</dbReference>
<dbReference type="HAMAP" id="MF_01547">
    <property type="entry name" value="RNA_methyltr_E"/>
    <property type="match status" value="1"/>
</dbReference>
<dbReference type="SUPFAM" id="SSF53335">
    <property type="entry name" value="S-adenosyl-L-methionine-dependent methyltransferases"/>
    <property type="match status" value="1"/>
</dbReference>
<dbReference type="EMBL" id="BARW01029281">
    <property type="protein sequence ID" value="GAJ07770.1"/>
    <property type="molecule type" value="Genomic_DNA"/>
</dbReference>
<dbReference type="InterPro" id="IPR002877">
    <property type="entry name" value="RNA_MeTrfase_FtsJ_dom"/>
</dbReference>
<keyword evidence="3" id="KW-0808">Transferase</keyword>
<dbReference type="InterPro" id="IPR015507">
    <property type="entry name" value="rRNA-MeTfrase_E"/>
</dbReference>
<comment type="caution">
    <text evidence="6">The sequence shown here is derived from an EMBL/GenBank/DDBJ whole genome shotgun (WGS) entry which is preliminary data.</text>
</comment>
<dbReference type="InterPro" id="IPR029063">
    <property type="entry name" value="SAM-dependent_MTases_sf"/>
</dbReference>
<proteinExistence type="inferred from homology"/>
<dbReference type="GO" id="GO:0006364">
    <property type="term" value="P:rRNA processing"/>
    <property type="evidence" value="ECO:0007669"/>
    <property type="project" value="UniProtKB-KW"/>
</dbReference>
<keyword evidence="4" id="KW-0949">S-adenosyl-L-methionine</keyword>
<dbReference type="GO" id="GO:0008173">
    <property type="term" value="F:RNA methyltransferase activity"/>
    <property type="evidence" value="ECO:0007669"/>
    <property type="project" value="TreeGrafter"/>
</dbReference>
<dbReference type="PANTHER" id="PTHR10920">
    <property type="entry name" value="RIBOSOMAL RNA METHYLTRANSFERASE"/>
    <property type="match status" value="1"/>
</dbReference>
<evidence type="ECO:0000256" key="1">
    <source>
        <dbReference type="ARBA" id="ARBA00022552"/>
    </source>
</evidence>
<evidence type="ECO:0000313" key="6">
    <source>
        <dbReference type="EMBL" id="GAJ07770.1"/>
    </source>
</evidence>
<dbReference type="GO" id="GO:0001510">
    <property type="term" value="P:RNA methylation"/>
    <property type="evidence" value="ECO:0007669"/>
    <property type="project" value="InterPro"/>
</dbReference>
<evidence type="ECO:0000256" key="3">
    <source>
        <dbReference type="ARBA" id="ARBA00022679"/>
    </source>
</evidence>
<dbReference type="InterPro" id="IPR050082">
    <property type="entry name" value="RNA_methyltr_RlmE"/>
</dbReference>
<keyword evidence="1" id="KW-0698">rRNA processing</keyword>
<dbReference type="PIRSF" id="PIRSF005461">
    <property type="entry name" value="23S_rRNA_mtase"/>
    <property type="match status" value="1"/>
</dbReference>
<evidence type="ECO:0000259" key="5">
    <source>
        <dbReference type="Pfam" id="PF01728"/>
    </source>
</evidence>
<dbReference type="PANTHER" id="PTHR10920:SF13">
    <property type="entry name" value="PRE-RRNA 2'-O-RIBOSE RNA METHYLTRANSFERASE FTSJ3"/>
    <property type="match status" value="1"/>
</dbReference>
<gene>
    <name evidence="6" type="ORF">S12H4_47092</name>
</gene>
<sequence>MPKDAEEHKKDATYKKAKREGYRARSAFKLLDIQNRYSIFKRAFYILDLGSTPGSWLQVAKKYAELNLTKHYDKYYHRDHYKIMGVDLKRLSPIEDVKIIKMDFTSPEFQVEINNYFEGEKLDLILSDASINKSGNKFSDQARQIKLCLNILELTENLKIKGNFLIKVFQGADFENFYKKMKQHFMVVRSLKPKSSNKKSNEIYLIGLKKKY</sequence>
<reference evidence="6" key="1">
    <citation type="journal article" date="2014" name="Front. Microbiol.">
        <title>High frequency of phylogenetically diverse reductive dehalogenase-homologous genes in deep subseafloor sedimentary metagenomes.</title>
        <authorList>
            <person name="Kawai M."/>
            <person name="Futagami T."/>
            <person name="Toyoda A."/>
            <person name="Takaki Y."/>
            <person name="Nishi S."/>
            <person name="Hori S."/>
            <person name="Arai W."/>
            <person name="Tsubouchi T."/>
            <person name="Morono Y."/>
            <person name="Uchiyama I."/>
            <person name="Ito T."/>
            <person name="Fujiyama A."/>
            <person name="Inagaki F."/>
            <person name="Takami H."/>
        </authorList>
    </citation>
    <scope>NUCLEOTIDE SEQUENCE</scope>
    <source>
        <strain evidence="6">Expedition CK06-06</strain>
    </source>
</reference>
<organism evidence="6">
    <name type="scientific">marine sediment metagenome</name>
    <dbReference type="NCBI Taxonomy" id="412755"/>
    <lineage>
        <taxon>unclassified sequences</taxon>
        <taxon>metagenomes</taxon>
        <taxon>ecological metagenomes</taxon>
    </lineage>
</organism>
<accession>X1VJ49</accession>
<name>X1VJ49_9ZZZZ</name>